<reference evidence="1" key="1">
    <citation type="submission" date="2019-04" db="EMBL/GenBank/DDBJ databases">
        <title>Microbes associate with the intestines of laboratory mice.</title>
        <authorList>
            <person name="Navarre W."/>
            <person name="Wong E."/>
            <person name="Huang K."/>
            <person name="Tropini C."/>
            <person name="Ng K."/>
            <person name="Yu B."/>
        </authorList>
    </citation>
    <scope>NUCLEOTIDE SEQUENCE</scope>
    <source>
        <strain evidence="1">NM04_E33</strain>
    </source>
</reference>
<accession>A0AC61RC44</accession>
<gene>
    <name evidence="1" type="ORF">E5331_12130</name>
</gene>
<comment type="caution">
    <text evidence="1">The sequence shown here is derived from an EMBL/GenBank/DDBJ whole genome shotgun (WGS) entry which is preliminary data.</text>
</comment>
<name>A0AC61RC44_9BACT</name>
<evidence type="ECO:0000313" key="2">
    <source>
        <dbReference type="Proteomes" id="UP000306319"/>
    </source>
</evidence>
<keyword evidence="2" id="KW-1185">Reference proteome</keyword>
<dbReference type="Proteomes" id="UP000306319">
    <property type="component" value="Unassembled WGS sequence"/>
</dbReference>
<sequence length="194" mass="21763">MKYYAMIDGKRYGPYELEELANAGVRPGTYIWCKGMDDWEKAEDVADVCRMFRIRLYDLMHPSQSAPAEEVDPSEIKDIPSAGNDQVTPSGMTRFDRALNDAGAPHLPSLEEIEERDNNIPPSPFLLPIAIFVTIIGFMPAGIVAIIYSIKARKAWNDSPGSKEAGHFCRAAKMWTGIAFFIGMILYAFLFRFS</sequence>
<protein>
    <submittedName>
        <fullName evidence="1">DUF4339 domain-containing protein</fullName>
    </submittedName>
</protein>
<evidence type="ECO:0000313" key="1">
    <source>
        <dbReference type="EMBL" id="TGY77927.1"/>
    </source>
</evidence>
<organism evidence="1 2">
    <name type="scientific">Lepagella muris</name>
    <dbReference type="NCBI Taxonomy" id="3032870"/>
    <lineage>
        <taxon>Bacteria</taxon>
        <taxon>Pseudomonadati</taxon>
        <taxon>Bacteroidota</taxon>
        <taxon>Bacteroidia</taxon>
        <taxon>Bacteroidales</taxon>
        <taxon>Muribaculaceae</taxon>
        <taxon>Lepagella</taxon>
    </lineage>
</organism>
<proteinExistence type="predicted"/>
<dbReference type="EMBL" id="SRYB01000018">
    <property type="protein sequence ID" value="TGY77927.1"/>
    <property type="molecule type" value="Genomic_DNA"/>
</dbReference>